<evidence type="ECO:0000256" key="2">
    <source>
        <dbReference type="ARBA" id="ARBA00022676"/>
    </source>
</evidence>
<dbReference type="PANTHER" id="PTHR48047">
    <property type="entry name" value="GLYCOSYLTRANSFERASE"/>
    <property type="match status" value="1"/>
</dbReference>
<dbReference type="FunFam" id="3.40.50.2000:FF:000064">
    <property type="entry name" value="Glycosyltransferase"/>
    <property type="match status" value="1"/>
</dbReference>
<reference evidence="6 7" key="1">
    <citation type="journal article" date="2020" name="bioRxiv">
        <title>Sequence and annotation of 42 cannabis genomes reveals extensive copy number variation in cannabinoid synthesis and pathogen resistance genes.</title>
        <authorList>
            <person name="Mckernan K.J."/>
            <person name="Helbert Y."/>
            <person name="Kane L.T."/>
            <person name="Ebling H."/>
            <person name="Zhang L."/>
            <person name="Liu B."/>
            <person name="Eaton Z."/>
            <person name="Mclaughlin S."/>
            <person name="Kingan S."/>
            <person name="Baybayan P."/>
            <person name="Concepcion G."/>
            <person name="Jordan M."/>
            <person name="Riva A."/>
            <person name="Barbazuk W."/>
            <person name="Harkins T."/>
        </authorList>
    </citation>
    <scope>NUCLEOTIDE SEQUENCE [LARGE SCALE GENOMIC DNA]</scope>
    <source>
        <strain evidence="6 7">cv. Jamaican Lion 4</strain>
        <strain evidence="5">Father</strain>
        <strain evidence="4">Mother</strain>
        <tissue evidence="5">Leaf</tissue>
    </source>
</reference>
<dbReference type="Pfam" id="PF00201">
    <property type="entry name" value="UDPGT"/>
    <property type="match status" value="1"/>
</dbReference>
<dbReference type="EMBL" id="JAATIQ010000084">
    <property type="protein sequence ID" value="KAF4386020.1"/>
    <property type="molecule type" value="Genomic_DNA"/>
</dbReference>
<keyword evidence="7" id="KW-1185">Reference proteome</keyword>
<dbReference type="CDD" id="cd03784">
    <property type="entry name" value="GT1_Gtf-like"/>
    <property type="match status" value="1"/>
</dbReference>
<sequence length="482" mass="53542">MATMTGAGEEGKATHILIFPFPAQGHMLTILDFTHQILTQNPDLITITILVTPKNLSLLNPLLSLYPSIQTLVLPFPSHPSIPHGVENLKDLPATSFRFMILAMTRLREPLTHWFKSHPSPPTAIVSDMFLGWTHHLAVELGIRRITFSPSGAFGLAVIQSLWRDMPKRSDGKDEVFEFPEIANCPKYPWWKLSSLYRSYVEGDPDSEIVRESFIGNWLSWGLVVNSFTELESVYLDYLKKDSGHDRVWAVGPIRPMLDDPNGPTTRGGSNSVSPDHILSWLDKCDENKVVYVCFGSQVVLRNDQMEELAKGLERSGVHFVWSVKVPTGSQVDGDYGKVPIGFENRVGERGLVIKGWAPQVSILRHRAVGAFLTHCGWNSVLEGIAAGVLMLTWPMQADQYANATLLVDTLEVGKSACEGDRIVPDSVELARVFAESVGEENRARRRRVEELCGAANRATMEGGSSYKDLESLVAHLKVTTI</sequence>
<keyword evidence="3" id="KW-0808">Transferase</keyword>
<comment type="similarity">
    <text evidence="1">Belongs to the UDP-glycosyltransferase family.</text>
</comment>
<dbReference type="Proteomes" id="UP000525078">
    <property type="component" value="Unassembled WGS sequence"/>
</dbReference>
<comment type="caution">
    <text evidence="5">The sequence shown here is derived from an EMBL/GenBank/DDBJ whole genome shotgun (WGS) entry which is preliminary data.</text>
</comment>
<dbReference type="PANTHER" id="PTHR48047:SF8">
    <property type="entry name" value="FLAVONOL 3-O-GLUCOSYLTRANSFERASE UGT89B1"/>
    <property type="match status" value="1"/>
</dbReference>
<evidence type="ECO:0000256" key="3">
    <source>
        <dbReference type="ARBA" id="ARBA00022679"/>
    </source>
</evidence>
<keyword evidence="2" id="KW-0328">Glycosyltransferase</keyword>
<evidence type="ECO:0000313" key="6">
    <source>
        <dbReference type="Proteomes" id="UP000525078"/>
    </source>
</evidence>
<name>A0A7J6GUJ4_CANSA</name>
<evidence type="ECO:0000313" key="4">
    <source>
        <dbReference type="EMBL" id="KAF4360151.1"/>
    </source>
</evidence>
<dbReference type="SUPFAM" id="SSF53756">
    <property type="entry name" value="UDP-Glycosyltransferase/glycogen phosphorylase"/>
    <property type="match status" value="1"/>
</dbReference>
<dbReference type="Gene3D" id="3.40.50.2000">
    <property type="entry name" value="Glycogen Phosphorylase B"/>
    <property type="match status" value="2"/>
</dbReference>
<evidence type="ECO:0000313" key="7">
    <source>
        <dbReference type="Proteomes" id="UP000583929"/>
    </source>
</evidence>
<dbReference type="EMBL" id="JAATIP010000207">
    <property type="protein sequence ID" value="KAF4360151.1"/>
    <property type="molecule type" value="Genomic_DNA"/>
</dbReference>
<gene>
    <name evidence="4" type="ORF">F8388_000020</name>
    <name evidence="5" type="ORF">G4B88_031155</name>
</gene>
<organism evidence="5 7">
    <name type="scientific">Cannabis sativa</name>
    <name type="common">Hemp</name>
    <name type="synonym">Marijuana</name>
    <dbReference type="NCBI Taxonomy" id="3483"/>
    <lineage>
        <taxon>Eukaryota</taxon>
        <taxon>Viridiplantae</taxon>
        <taxon>Streptophyta</taxon>
        <taxon>Embryophyta</taxon>
        <taxon>Tracheophyta</taxon>
        <taxon>Spermatophyta</taxon>
        <taxon>Magnoliopsida</taxon>
        <taxon>eudicotyledons</taxon>
        <taxon>Gunneridae</taxon>
        <taxon>Pentapetalae</taxon>
        <taxon>rosids</taxon>
        <taxon>fabids</taxon>
        <taxon>Rosales</taxon>
        <taxon>Cannabaceae</taxon>
        <taxon>Cannabis</taxon>
    </lineage>
</organism>
<dbReference type="GO" id="GO:0035251">
    <property type="term" value="F:UDP-glucosyltransferase activity"/>
    <property type="evidence" value="ECO:0007669"/>
    <property type="project" value="TreeGrafter"/>
</dbReference>
<dbReference type="Proteomes" id="UP000583929">
    <property type="component" value="Unassembled WGS sequence"/>
</dbReference>
<dbReference type="AlphaFoldDB" id="A0A7J6GUJ4"/>
<evidence type="ECO:0000256" key="1">
    <source>
        <dbReference type="ARBA" id="ARBA00009995"/>
    </source>
</evidence>
<accession>A0A7J6GUJ4</accession>
<proteinExistence type="inferred from homology"/>
<dbReference type="FunFam" id="3.40.50.2000:FF:000143">
    <property type="entry name" value="UDP-glycosyltransferase 89B1"/>
    <property type="match status" value="1"/>
</dbReference>
<evidence type="ECO:0000313" key="5">
    <source>
        <dbReference type="EMBL" id="KAF4386020.1"/>
    </source>
</evidence>
<dbReference type="InterPro" id="IPR002213">
    <property type="entry name" value="UDP_glucos_trans"/>
</dbReference>
<protein>
    <submittedName>
        <fullName evidence="5">Uncharacterized protein</fullName>
    </submittedName>
</protein>